<dbReference type="EMBL" id="ML208492">
    <property type="protein sequence ID" value="TFK64033.1"/>
    <property type="molecule type" value="Genomic_DNA"/>
</dbReference>
<reference evidence="1 2" key="1">
    <citation type="journal article" date="2019" name="Nat. Ecol. Evol.">
        <title>Megaphylogeny resolves global patterns of mushroom evolution.</title>
        <authorList>
            <person name="Varga T."/>
            <person name="Krizsan K."/>
            <person name="Foldi C."/>
            <person name="Dima B."/>
            <person name="Sanchez-Garcia M."/>
            <person name="Sanchez-Ramirez S."/>
            <person name="Szollosi G.J."/>
            <person name="Szarkandi J.G."/>
            <person name="Papp V."/>
            <person name="Albert L."/>
            <person name="Andreopoulos W."/>
            <person name="Angelini C."/>
            <person name="Antonin V."/>
            <person name="Barry K.W."/>
            <person name="Bougher N.L."/>
            <person name="Buchanan P."/>
            <person name="Buyck B."/>
            <person name="Bense V."/>
            <person name="Catcheside P."/>
            <person name="Chovatia M."/>
            <person name="Cooper J."/>
            <person name="Damon W."/>
            <person name="Desjardin D."/>
            <person name="Finy P."/>
            <person name="Geml J."/>
            <person name="Haridas S."/>
            <person name="Hughes K."/>
            <person name="Justo A."/>
            <person name="Karasinski D."/>
            <person name="Kautmanova I."/>
            <person name="Kiss B."/>
            <person name="Kocsube S."/>
            <person name="Kotiranta H."/>
            <person name="LaButti K.M."/>
            <person name="Lechner B.E."/>
            <person name="Liimatainen K."/>
            <person name="Lipzen A."/>
            <person name="Lukacs Z."/>
            <person name="Mihaltcheva S."/>
            <person name="Morgado L.N."/>
            <person name="Niskanen T."/>
            <person name="Noordeloos M.E."/>
            <person name="Ohm R.A."/>
            <person name="Ortiz-Santana B."/>
            <person name="Ovrebo C."/>
            <person name="Racz N."/>
            <person name="Riley R."/>
            <person name="Savchenko A."/>
            <person name="Shiryaev A."/>
            <person name="Soop K."/>
            <person name="Spirin V."/>
            <person name="Szebenyi C."/>
            <person name="Tomsovsky M."/>
            <person name="Tulloss R.E."/>
            <person name="Uehling J."/>
            <person name="Grigoriev I.V."/>
            <person name="Vagvolgyi C."/>
            <person name="Papp T."/>
            <person name="Martin F.M."/>
            <person name="Miettinen O."/>
            <person name="Hibbett D.S."/>
            <person name="Nagy L.G."/>
        </authorList>
    </citation>
    <scope>NUCLEOTIDE SEQUENCE [LARGE SCALE GENOMIC DNA]</scope>
    <source>
        <strain evidence="1 2">NL-1719</strain>
    </source>
</reference>
<organism evidence="1 2">
    <name type="scientific">Pluteus cervinus</name>
    <dbReference type="NCBI Taxonomy" id="181527"/>
    <lineage>
        <taxon>Eukaryota</taxon>
        <taxon>Fungi</taxon>
        <taxon>Dikarya</taxon>
        <taxon>Basidiomycota</taxon>
        <taxon>Agaricomycotina</taxon>
        <taxon>Agaricomycetes</taxon>
        <taxon>Agaricomycetidae</taxon>
        <taxon>Agaricales</taxon>
        <taxon>Pluteineae</taxon>
        <taxon>Pluteaceae</taxon>
        <taxon>Pluteus</taxon>
    </lineage>
</organism>
<evidence type="ECO:0000313" key="2">
    <source>
        <dbReference type="Proteomes" id="UP000308600"/>
    </source>
</evidence>
<accession>A0ACD3AED6</accession>
<name>A0ACD3AED6_9AGAR</name>
<keyword evidence="2" id="KW-1185">Reference proteome</keyword>
<evidence type="ECO:0000313" key="1">
    <source>
        <dbReference type="EMBL" id="TFK64033.1"/>
    </source>
</evidence>
<gene>
    <name evidence="1" type="ORF">BDN72DRAFT_846988</name>
</gene>
<protein>
    <submittedName>
        <fullName evidence="1">Uncharacterized protein</fullName>
    </submittedName>
</protein>
<proteinExistence type="predicted"/>
<dbReference type="Proteomes" id="UP000308600">
    <property type="component" value="Unassembled WGS sequence"/>
</dbReference>
<sequence length="119" mass="12203">MIIGVILMSNPLEMIGFGPLGPIAGSLAAQWQAAMGGQIAAGSAFAILQSWGMTYGVLIPQIGTGIAGVAYVASVAREHLAGAAQRAKVVLGDAGRMIENQWRQDVDPIGHLHGAVEGL</sequence>